<dbReference type="EMBL" id="JBBCAQ010000006">
    <property type="protein sequence ID" value="KAK7603665.1"/>
    <property type="molecule type" value="Genomic_DNA"/>
</dbReference>
<sequence length="614" mass="66099">MHIRRWTTVHWALATPTCRLFLVARRWLRFVQPFEDLVNSPSASPTPILASLQPIRFSANRLQQRSLVESIGWTGDTEGSEIVVAQQRYRRYGERRTMHMVPPHLSADSLFGYRAAAVLSTAAVVVESRRSRTQLQYDVRWLAVTSVVDRVYSSGCAARFICVKSAFTVCACWPVVAPQLADLCAPRLPPTAPASLRFGAMPEEHGLAPVVHAAYPAAHEFVYANPPPVPWFVNRRPYCDGRNGAHGQALQHGLRQSVGGAGSAAVAGKPYRSALRAFNVADTTAPPMSPSPPPSTCSSGGGAAYGCCEFRYASSGWASSRWRRAYTPAYGGKTRDPQPQWRASKYDDGHHGADGKSGNHADPDPNSASGAGDHSRTNTENFLPRIIKPRKRKKKDRKPSGADAPSSSSSSASSTSSSSSPQLQKKVDDAPAPQKNGDPGRLYVSRSLLEGLRSAAAVAAAAAMAAEQHGIESRLAMLKSLRDFDGDLAASAALTSADDAVAMLATMADANEDEEEAEAVFCNCRYCDPQGVVWDVKEKRYSANLMQPGALSAAGAYFGAPPTEDRLSGAQPPSSPVVDTRQPKKLQVSSQIVTSLNGHRDIEIKFYSSSSEKS</sequence>
<proteinExistence type="predicted"/>
<accession>A0AAN9YAK9</accession>
<organism evidence="2 3">
    <name type="scientific">Parthenolecanium corni</name>
    <dbReference type="NCBI Taxonomy" id="536013"/>
    <lineage>
        <taxon>Eukaryota</taxon>
        <taxon>Metazoa</taxon>
        <taxon>Ecdysozoa</taxon>
        <taxon>Arthropoda</taxon>
        <taxon>Hexapoda</taxon>
        <taxon>Insecta</taxon>
        <taxon>Pterygota</taxon>
        <taxon>Neoptera</taxon>
        <taxon>Paraneoptera</taxon>
        <taxon>Hemiptera</taxon>
        <taxon>Sternorrhyncha</taxon>
        <taxon>Coccoidea</taxon>
        <taxon>Coccidae</taxon>
        <taxon>Parthenolecanium</taxon>
    </lineage>
</organism>
<feature type="compositionally biased region" description="Low complexity" evidence="1">
    <location>
        <begin position="406"/>
        <end position="420"/>
    </location>
</feature>
<reference evidence="2 3" key="1">
    <citation type="submission" date="2024-03" db="EMBL/GenBank/DDBJ databases">
        <title>Adaptation during the transition from Ophiocordyceps entomopathogen to insect associate is accompanied by gene loss and intensified selection.</title>
        <authorList>
            <person name="Ward C.M."/>
            <person name="Onetto C.A."/>
            <person name="Borneman A.R."/>
        </authorList>
    </citation>
    <scope>NUCLEOTIDE SEQUENCE [LARGE SCALE GENOMIC DNA]</scope>
    <source>
        <strain evidence="2">AWRI1</strain>
        <tissue evidence="2">Single Adult Female</tissue>
    </source>
</reference>
<evidence type="ECO:0000256" key="1">
    <source>
        <dbReference type="SAM" id="MobiDB-lite"/>
    </source>
</evidence>
<gene>
    <name evidence="2" type="ORF">V9T40_003664</name>
</gene>
<protein>
    <submittedName>
        <fullName evidence="2">Uncharacterized protein</fullName>
    </submittedName>
</protein>
<comment type="caution">
    <text evidence="2">The sequence shown here is derived from an EMBL/GenBank/DDBJ whole genome shotgun (WGS) entry which is preliminary data.</text>
</comment>
<feature type="compositionally biased region" description="Basic residues" evidence="1">
    <location>
        <begin position="387"/>
        <end position="397"/>
    </location>
</feature>
<feature type="region of interest" description="Disordered" evidence="1">
    <location>
        <begin position="328"/>
        <end position="442"/>
    </location>
</feature>
<feature type="compositionally biased region" description="Basic and acidic residues" evidence="1">
    <location>
        <begin position="344"/>
        <end position="363"/>
    </location>
</feature>
<dbReference type="AlphaFoldDB" id="A0AAN9YAK9"/>
<evidence type="ECO:0000313" key="2">
    <source>
        <dbReference type="EMBL" id="KAK7603665.1"/>
    </source>
</evidence>
<keyword evidence="3" id="KW-1185">Reference proteome</keyword>
<dbReference type="Proteomes" id="UP001367676">
    <property type="component" value="Unassembled WGS sequence"/>
</dbReference>
<feature type="region of interest" description="Disordered" evidence="1">
    <location>
        <begin position="562"/>
        <end position="586"/>
    </location>
</feature>
<name>A0AAN9YAK9_9HEMI</name>
<evidence type="ECO:0000313" key="3">
    <source>
        <dbReference type="Proteomes" id="UP001367676"/>
    </source>
</evidence>